<dbReference type="EMBL" id="LAYY01000003">
    <property type="protein sequence ID" value="KKK39277.1"/>
    <property type="molecule type" value="Genomic_DNA"/>
</dbReference>
<dbReference type="CDD" id="cd07377">
    <property type="entry name" value="WHTH_GntR"/>
    <property type="match status" value="1"/>
</dbReference>
<evidence type="ECO:0000256" key="3">
    <source>
        <dbReference type="ARBA" id="ARBA00023163"/>
    </source>
</evidence>
<dbReference type="Pfam" id="PF00392">
    <property type="entry name" value="GntR"/>
    <property type="match status" value="1"/>
</dbReference>
<dbReference type="SMART" id="SM00895">
    <property type="entry name" value="FCD"/>
    <property type="match status" value="1"/>
</dbReference>
<comment type="caution">
    <text evidence="5">The sequence shown here is derived from an EMBL/GenBank/DDBJ whole genome shotgun (WGS) entry which is preliminary data.</text>
</comment>
<name>A0A0M2T1Z7_9BACI</name>
<dbReference type="SMART" id="SM00345">
    <property type="entry name" value="HTH_GNTR"/>
    <property type="match status" value="1"/>
</dbReference>
<dbReference type="AlphaFoldDB" id="A0A0M2T1Z7"/>
<dbReference type="Proteomes" id="UP000034166">
    <property type="component" value="Unassembled WGS sequence"/>
</dbReference>
<dbReference type="InterPro" id="IPR008920">
    <property type="entry name" value="TF_FadR/GntR_C"/>
</dbReference>
<keyword evidence="6" id="KW-1185">Reference proteome</keyword>
<dbReference type="PANTHER" id="PTHR43537">
    <property type="entry name" value="TRANSCRIPTIONAL REGULATOR, GNTR FAMILY"/>
    <property type="match status" value="1"/>
</dbReference>
<gene>
    <name evidence="5" type="ORF">WQ57_03310</name>
</gene>
<proteinExistence type="predicted"/>
<dbReference type="InterPro" id="IPR036390">
    <property type="entry name" value="WH_DNA-bd_sf"/>
</dbReference>
<dbReference type="Gene3D" id="1.20.120.530">
    <property type="entry name" value="GntR ligand-binding domain-like"/>
    <property type="match status" value="1"/>
</dbReference>
<protein>
    <recommendedName>
        <fullName evidence="4">HTH gntR-type domain-containing protein</fullName>
    </recommendedName>
</protein>
<keyword evidence="1" id="KW-0805">Transcription regulation</keyword>
<dbReference type="PROSITE" id="PS50949">
    <property type="entry name" value="HTH_GNTR"/>
    <property type="match status" value="1"/>
</dbReference>
<dbReference type="PRINTS" id="PR00035">
    <property type="entry name" value="HTHGNTR"/>
</dbReference>
<evidence type="ECO:0000256" key="1">
    <source>
        <dbReference type="ARBA" id="ARBA00023015"/>
    </source>
</evidence>
<dbReference type="Pfam" id="PF07729">
    <property type="entry name" value="FCD"/>
    <property type="match status" value="1"/>
</dbReference>
<dbReference type="PATRIC" id="fig|1408103.3.peg.747"/>
<evidence type="ECO:0000259" key="4">
    <source>
        <dbReference type="PROSITE" id="PS50949"/>
    </source>
</evidence>
<sequence length="230" mass="25668">MDVERISNKKVSDSVVEQIEKMIESGTFAIGDKLPSVRELCDLFGVGRSAVRDALTTLKGKGTVDVRRGEGTFICGFDSASLFKSQVMLPSLKDINELFQVRKMLETGIAEVAALNRSDEVVSELEEILSLQTEAGWGSDYNFHMAIAKAAGNDILIQLIEFISAAMKKVMSEFYKKIEEDPETVAEIEHQHQRILQAIKAREPQTARREMMDHLSFVEELLRGSILESA</sequence>
<dbReference type="InterPro" id="IPR000524">
    <property type="entry name" value="Tscrpt_reg_HTH_GntR"/>
</dbReference>
<evidence type="ECO:0000256" key="2">
    <source>
        <dbReference type="ARBA" id="ARBA00023125"/>
    </source>
</evidence>
<dbReference type="Gene3D" id="1.10.10.10">
    <property type="entry name" value="Winged helix-like DNA-binding domain superfamily/Winged helix DNA-binding domain"/>
    <property type="match status" value="1"/>
</dbReference>
<dbReference type="OrthoDB" id="9782299at2"/>
<reference evidence="5 6" key="1">
    <citation type="submission" date="2015-04" db="EMBL/GenBank/DDBJ databases">
        <title>Taxonomic description and genome sequence of Bacillus campisalis sp. nov., a novel member of the genus Bacillus isolated from solar saltern.</title>
        <authorList>
            <person name="Mathan Kumar R."/>
            <person name="Kaur G."/>
            <person name="Kumar A."/>
            <person name="Singh N.K."/>
            <person name="Kaur N."/>
            <person name="Kumar N."/>
            <person name="Mayilraj S."/>
        </authorList>
    </citation>
    <scope>NUCLEOTIDE SEQUENCE [LARGE SCALE GENOMIC DNA]</scope>
    <source>
        <strain evidence="5 6">SA2-6</strain>
    </source>
</reference>
<evidence type="ECO:0000313" key="6">
    <source>
        <dbReference type="Proteomes" id="UP000034166"/>
    </source>
</evidence>
<dbReference type="SUPFAM" id="SSF48008">
    <property type="entry name" value="GntR ligand-binding domain-like"/>
    <property type="match status" value="1"/>
</dbReference>
<dbReference type="SUPFAM" id="SSF46785">
    <property type="entry name" value="Winged helix' DNA-binding domain"/>
    <property type="match status" value="1"/>
</dbReference>
<dbReference type="PANTHER" id="PTHR43537:SF5">
    <property type="entry name" value="UXU OPERON TRANSCRIPTIONAL REGULATOR"/>
    <property type="match status" value="1"/>
</dbReference>
<accession>A0A0M2T1Z7</accession>
<keyword evidence="2" id="KW-0238">DNA-binding</keyword>
<evidence type="ECO:0000313" key="5">
    <source>
        <dbReference type="EMBL" id="KKK39277.1"/>
    </source>
</evidence>
<dbReference type="GO" id="GO:0003700">
    <property type="term" value="F:DNA-binding transcription factor activity"/>
    <property type="evidence" value="ECO:0007669"/>
    <property type="project" value="InterPro"/>
</dbReference>
<dbReference type="InterPro" id="IPR011711">
    <property type="entry name" value="GntR_C"/>
</dbReference>
<dbReference type="InterPro" id="IPR036388">
    <property type="entry name" value="WH-like_DNA-bd_sf"/>
</dbReference>
<feature type="domain" description="HTH gntR-type" evidence="4">
    <location>
        <begin position="9"/>
        <end position="77"/>
    </location>
</feature>
<dbReference type="GO" id="GO:0003677">
    <property type="term" value="F:DNA binding"/>
    <property type="evidence" value="ECO:0007669"/>
    <property type="project" value="UniProtKB-KW"/>
</dbReference>
<keyword evidence="3" id="KW-0804">Transcription</keyword>
<organism evidence="5 6">
    <name type="scientific">Mesobacillus campisalis</name>
    <dbReference type="NCBI Taxonomy" id="1408103"/>
    <lineage>
        <taxon>Bacteria</taxon>
        <taxon>Bacillati</taxon>
        <taxon>Bacillota</taxon>
        <taxon>Bacilli</taxon>
        <taxon>Bacillales</taxon>
        <taxon>Bacillaceae</taxon>
        <taxon>Mesobacillus</taxon>
    </lineage>
</organism>